<evidence type="ECO:0000313" key="1">
    <source>
        <dbReference type="EMBL" id="PNT67106.1"/>
    </source>
</evidence>
<dbReference type="EnsemblPlants" id="PNT67106">
    <property type="protein sequence ID" value="PNT67106"/>
    <property type="gene ID" value="BRADI_3g20926v3"/>
</dbReference>
<reference evidence="1" key="2">
    <citation type="submission" date="2017-06" db="EMBL/GenBank/DDBJ databases">
        <title>WGS assembly of Brachypodium distachyon.</title>
        <authorList>
            <consortium name="The International Brachypodium Initiative"/>
            <person name="Lucas S."/>
            <person name="Harmon-Smith M."/>
            <person name="Lail K."/>
            <person name="Tice H."/>
            <person name="Grimwood J."/>
            <person name="Bruce D."/>
            <person name="Barry K."/>
            <person name="Shu S."/>
            <person name="Lindquist E."/>
            <person name="Wang M."/>
            <person name="Pitluck S."/>
            <person name="Vogel J.P."/>
            <person name="Garvin D.F."/>
            <person name="Mockler T.C."/>
            <person name="Schmutz J."/>
            <person name="Rokhsar D."/>
            <person name="Bevan M.W."/>
        </authorList>
    </citation>
    <scope>NUCLEOTIDE SEQUENCE</scope>
    <source>
        <strain evidence="1">Bd21</strain>
    </source>
</reference>
<protein>
    <recommendedName>
        <fullName evidence="4">Reverse transcriptase zinc-binding domain-containing protein</fullName>
    </recommendedName>
</protein>
<keyword evidence="3" id="KW-1185">Reference proteome</keyword>
<evidence type="ECO:0000313" key="2">
    <source>
        <dbReference type="EnsemblPlants" id="PNT67106"/>
    </source>
</evidence>
<proteinExistence type="predicted"/>
<dbReference type="EMBL" id="CM000882">
    <property type="protein sequence ID" value="PNT67106.1"/>
    <property type="molecule type" value="Genomic_DNA"/>
</dbReference>
<accession>A0A2K2CYK3</accession>
<dbReference type="OrthoDB" id="684036at2759"/>
<reference evidence="1 2" key="1">
    <citation type="journal article" date="2010" name="Nature">
        <title>Genome sequencing and analysis of the model grass Brachypodium distachyon.</title>
        <authorList>
            <consortium name="International Brachypodium Initiative"/>
        </authorList>
    </citation>
    <scope>NUCLEOTIDE SEQUENCE [LARGE SCALE GENOMIC DNA]</scope>
    <source>
        <strain evidence="1 2">Bd21</strain>
    </source>
</reference>
<dbReference type="Gramene" id="PNT67106">
    <property type="protein sequence ID" value="PNT67106"/>
    <property type="gene ID" value="BRADI_3g20926v3"/>
</dbReference>
<dbReference type="PANTHER" id="PTHR47746">
    <property type="entry name" value="ZF-RVT DOMAIN-CONTAINING PROTEIN"/>
    <property type="match status" value="1"/>
</dbReference>
<reference evidence="2" key="3">
    <citation type="submission" date="2018-08" db="UniProtKB">
        <authorList>
            <consortium name="EnsemblPlants"/>
        </authorList>
    </citation>
    <scope>IDENTIFICATION</scope>
    <source>
        <strain evidence="2">cv. Bd21</strain>
    </source>
</reference>
<evidence type="ECO:0008006" key="4">
    <source>
        <dbReference type="Google" id="ProtNLM"/>
    </source>
</evidence>
<dbReference type="PANTHER" id="PTHR47746:SF40">
    <property type="entry name" value="OS04G0563550 PROTEIN"/>
    <property type="match status" value="1"/>
</dbReference>
<gene>
    <name evidence="1" type="ORF">BRADI_3g20926v3</name>
</gene>
<sequence>MDEDINHLMLGCVVSRQIWFSVLDRWEKREWVPGALSTMADWWPSLDAGGRKNRRNLNTAVTLVCWSIWKHRNAVVFDGATPSVSQVLRVISQEGDAWPRQRAS</sequence>
<organism evidence="1">
    <name type="scientific">Brachypodium distachyon</name>
    <name type="common">Purple false brome</name>
    <name type="synonym">Trachynia distachya</name>
    <dbReference type="NCBI Taxonomy" id="15368"/>
    <lineage>
        <taxon>Eukaryota</taxon>
        <taxon>Viridiplantae</taxon>
        <taxon>Streptophyta</taxon>
        <taxon>Embryophyta</taxon>
        <taxon>Tracheophyta</taxon>
        <taxon>Spermatophyta</taxon>
        <taxon>Magnoliopsida</taxon>
        <taxon>Liliopsida</taxon>
        <taxon>Poales</taxon>
        <taxon>Poaceae</taxon>
        <taxon>BOP clade</taxon>
        <taxon>Pooideae</taxon>
        <taxon>Stipodae</taxon>
        <taxon>Brachypodieae</taxon>
        <taxon>Brachypodium</taxon>
    </lineage>
</organism>
<evidence type="ECO:0000313" key="3">
    <source>
        <dbReference type="Proteomes" id="UP000008810"/>
    </source>
</evidence>
<dbReference type="AlphaFoldDB" id="A0A2K2CYK3"/>
<dbReference type="InParanoid" id="A0A2K2CYK3"/>
<name>A0A2K2CYK3_BRADI</name>
<dbReference type="Proteomes" id="UP000008810">
    <property type="component" value="Chromosome 3"/>
</dbReference>